<keyword evidence="3" id="KW-1185">Reference proteome</keyword>
<gene>
    <name evidence="2" type="ORF">Ocin01_06170</name>
</gene>
<comment type="caution">
    <text evidence="2">The sequence shown here is derived from an EMBL/GenBank/DDBJ whole genome shotgun (WGS) entry which is preliminary data.</text>
</comment>
<evidence type="ECO:0000313" key="3">
    <source>
        <dbReference type="Proteomes" id="UP000094527"/>
    </source>
</evidence>
<dbReference type="EMBL" id="LJIJ01000202">
    <property type="protein sequence ID" value="ODN00508.1"/>
    <property type="molecule type" value="Genomic_DNA"/>
</dbReference>
<evidence type="ECO:0000313" key="2">
    <source>
        <dbReference type="EMBL" id="ODN00508.1"/>
    </source>
</evidence>
<dbReference type="Proteomes" id="UP000094527">
    <property type="component" value="Unassembled WGS sequence"/>
</dbReference>
<sequence length="129" mass="14683">MSTSTLYPRHGQEKSVFGSKSSSNRLTTDDMPSLAMNTERKNCRRYNIHLIKWMDESDPINHILIVLLFLFEPQPRSHRHPRSGASVVAVTSPTPQMFRIYMMKGAAEWGNLQSSLLALTTTMMNVSKK</sequence>
<dbReference type="AlphaFoldDB" id="A0A1D2N5G4"/>
<protein>
    <submittedName>
        <fullName evidence="2">Uncharacterized protein</fullName>
    </submittedName>
</protein>
<proteinExistence type="predicted"/>
<evidence type="ECO:0000256" key="1">
    <source>
        <dbReference type="SAM" id="MobiDB-lite"/>
    </source>
</evidence>
<name>A0A1D2N5G4_ORCCI</name>
<feature type="region of interest" description="Disordered" evidence="1">
    <location>
        <begin position="1"/>
        <end position="35"/>
    </location>
</feature>
<organism evidence="2 3">
    <name type="scientific">Orchesella cincta</name>
    <name type="common">Springtail</name>
    <name type="synonym">Podura cincta</name>
    <dbReference type="NCBI Taxonomy" id="48709"/>
    <lineage>
        <taxon>Eukaryota</taxon>
        <taxon>Metazoa</taxon>
        <taxon>Ecdysozoa</taxon>
        <taxon>Arthropoda</taxon>
        <taxon>Hexapoda</taxon>
        <taxon>Collembola</taxon>
        <taxon>Entomobryomorpha</taxon>
        <taxon>Entomobryoidea</taxon>
        <taxon>Orchesellidae</taxon>
        <taxon>Orchesellinae</taxon>
        <taxon>Orchesella</taxon>
    </lineage>
</organism>
<reference evidence="2 3" key="1">
    <citation type="journal article" date="2016" name="Genome Biol. Evol.">
        <title>Gene Family Evolution Reflects Adaptation to Soil Environmental Stressors in the Genome of the Collembolan Orchesella cincta.</title>
        <authorList>
            <person name="Faddeeva-Vakhrusheva A."/>
            <person name="Derks M.F."/>
            <person name="Anvar S.Y."/>
            <person name="Agamennone V."/>
            <person name="Suring W."/>
            <person name="Smit S."/>
            <person name="van Straalen N.M."/>
            <person name="Roelofs D."/>
        </authorList>
    </citation>
    <scope>NUCLEOTIDE SEQUENCE [LARGE SCALE GENOMIC DNA]</scope>
    <source>
        <tissue evidence="2">Mixed pool</tissue>
    </source>
</reference>
<accession>A0A1D2N5G4</accession>